<dbReference type="InterPro" id="IPR036291">
    <property type="entry name" value="NAD(P)-bd_dom_sf"/>
</dbReference>
<dbReference type="Pfam" id="PF00106">
    <property type="entry name" value="adh_short"/>
    <property type="match status" value="1"/>
</dbReference>
<dbReference type="GO" id="GO:0016491">
    <property type="term" value="F:oxidoreductase activity"/>
    <property type="evidence" value="ECO:0007669"/>
    <property type="project" value="UniProtKB-KW"/>
</dbReference>
<accession>A0AAV6V7C1</accession>
<proteinExistence type="inferred from homology"/>
<dbReference type="PRINTS" id="PR00080">
    <property type="entry name" value="SDRFAMILY"/>
</dbReference>
<dbReference type="Proteomes" id="UP000827092">
    <property type="component" value="Unassembled WGS sequence"/>
</dbReference>
<evidence type="ECO:0000313" key="4">
    <source>
        <dbReference type="Proteomes" id="UP000827092"/>
    </source>
</evidence>
<dbReference type="InterPro" id="IPR002347">
    <property type="entry name" value="SDR_fam"/>
</dbReference>
<dbReference type="PRINTS" id="PR00081">
    <property type="entry name" value="GDHRDH"/>
</dbReference>
<evidence type="ECO:0000256" key="1">
    <source>
        <dbReference type="ARBA" id="ARBA00023002"/>
    </source>
</evidence>
<evidence type="ECO:0000313" key="3">
    <source>
        <dbReference type="EMBL" id="KAG8191551.1"/>
    </source>
</evidence>
<comment type="caution">
    <text evidence="3">The sequence shown here is derived from an EMBL/GenBank/DDBJ whole genome shotgun (WGS) entry which is preliminary data.</text>
</comment>
<name>A0AAV6V7C1_9ARAC</name>
<organism evidence="3 4">
    <name type="scientific">Oedothorax gibbosus</name>
    <dbReference type="NCBI Taxonomy" id="931172"/>
    <lineage>
        <taxon>Eukaryota</taxon>
        <taxon>Metazoa</taxon>
        <taxon>Ecdysozoa</taxon>
        <taxon>Arthropoda</taxon>
        <taxon>Chelicerata</taxon>
        <taxon>Arachnida</taxon>
        <taxon>Araneae</taxon>
        <taxon>Araneomorphae</taxon>
        <taxon>Entelegynae</taxon>
        <taxon>Araneoidea</taxon>
        <taxon>Linyphiidae</taxon>
        <taxon>Erigoninae</taxon>
        <taxon>Oedothorax</taxon>
    </lineage>
</organism>
<dbReference type="AlphaFoldDB" id="A0AAV6V7C1"/>
<dbReference type="PANTHER" id="PTHR43313:SF36">
    <property type="entry name" value="D-BETA-HYDROXYBUTYRATE DEHYDROGENASE, MITOCHONDRIAL"/>
    <property type="match status" value="1"/>
</dbReference>
<evidence type="ECO:0000256" key="2">
    <source>
        <dbReference type="RuleBase" id="RU000363"/>
    </source>
</evidence>
<sequence length="313" mass="35000">MWVTFRLTKKYYLNGKINPNNRSVFITGCDTGFGHLLAKRLDSKGYHVFAGCLFKPGPGSEELKKSCSNRLKTLELDVTKDYSVKGASDFIKENLGSTKLWAVVNNAGIAKGWGVEFSSFKDFRDTMDVNAFGMLRVTKAFLPLIRRSKGRIVNVTSNAGRAPLPHGTTYCMSKHAASGFTDCLRQEVAELGVKVIAIEPEMFSTPLTSPEHVNKRFDCMIEDLDEEVKTGYGKKYLKNLKIFKNVFLKSTCSDVQNVIDDLESSISLVYPDSIYRPRGNVMSRTALLTYQMMPASIQDFIFGCLVFVASLQQ</sequence>
<keyword evidence="4" id="KW-1185">Reference proteome</keyword>
<protein>
    <submittedName>
        <fullName evidence="3">Uncharacterized protein</fullName>
    </submittedName>
</protein>
<keyword evidence="1" id="KW-0560">Oxidoreductase</keyword>
<dbReference type="EMBL" id="JAFNEN010000158">
    <property type="protein sequence ID" value="KAG8191551.1"/>
    <property type="molecule type" value="Genomic_DNA"/>
</dbReference>
<dbReference type="PANTHER" id="PTHR43313">
    <property type="entry name" value="SHORT-CHAIN DEHYDROGENASE/REDUCTASE FAMILY 9C"/>
    <property type="match status" value="1"/>
</dbReference>
<comment type="similarity">
    <text evidence="2">Belongs to the short-chain dehydrogenases/reductases (SDR) family.</text>
</comment>
<gene>
    <name evidence="3" type="ORF">JTE90_019615</name>
</gene>
<dbReference type="GO" id="GO:0008202">
    <property type="term" value="P:steroid metabolic process"/>
    <property type="evidence" value="ECO:0007669"/>
    <property type="project" value="TreeGrafter"/>
</dbReference>
<dbReference type="InterPro" id="IPR020904">
    <property type="entry name" value="Sc_DH/Rdtase_CS"/>
</dbReference>
<dbReference type="Gene3D" id="3.40.50.720">
    <property type="entry name" value="NAD(P)-binding Rossmann-like Domain"/>
    <property type="match status" value="1"/>
</dbReference>
<reference evidence="3 4" key="1">
    <citation type="journal article" date="2022" name="Nat. Ecol. Evol.">
        <title>A masculinizing supergene underlies an exaggerated male reproductive morph in a spider.</title>
        <authorList>
            <person name="Hendrickx F."/>
            <person name="De Corte Z."/>
            <person name="Sonet G."/>
            <person name="Van Belleghem S.M."/>
            <person name="Kostlbacher S."/>
            <person name="Vangestel C."/>
        </authorList>
    </citation>
    <scope>NUCLEOTIDE SEQUENCE [LARGE SCALE GENOMIC DNA]</scope>
    <source>
        <strain evidence="3">W744_W776</strain>
    </source>
</reference>
<dbReference type="SUPFAM" id="SSF51735">
    <property type="entry name" value="NAD(P)-binding Rossmann-fold domains"/>
    <property type="match status" value="1"/>
</dbReference>
<dbReference type="PROSITE" id="PS00061">
    <property type="entry name" value="ADH_SHORT"/>
    <property type="match status" value="1"/>
</dbReference>